<evidence type="ECO:0000259" key="10">
    <source>
        <dbReference type="Pfam" id="PF01447"/>
    </source>
</evidence>
<dbReference type="InterPro" id="IPR027268">
    <property type="entry name" value="Peptidase_M4/M1_CTD_sf"/>
</dbReference>
<dbReference type="Gene3D" id="2.120.10.30">
    <property type="entry name" value="TolB, C-terminal domain"/>
    <property type="match status" value="1"/>
</dbReference>
<dbReference type="Proteomes" id="UP000601099">
    <property type="component" value="Unassembled WGS sequence"/>
</dbReference>
<feature type="domain" description="FTP" evidence="12">
    <location>
        <begin position="136"/>
        <end position="185"/>
    </location>
</feature>
<gene>
    <name evidence="14" type="ORF">I5L79_01510</name>
</gene>
<dbReference type="Pfam" id="PF01447">
    <property type="entry name" value="Peptidase_M4"/>
    <property type="match status" value="1"/>
</dbReference>
<feature type="domain" description="Peptidase M4 C-terminal" evidence="11">
    <location>
        <begin position="454"/>
        <end position="610"/>
    </location>
</feature>
<dbReference type="InterPro" id="IPR013856">
    <property type="entry name" value="Peptidase_M4_domain"/>
</dbReference>
<dbReference type="RefSeq" id="WP_196953247.1">
    <property type="nucleotide sequence ID" value="NZ_JADWYK010000001.1"/>
</dbReference>
<dbReference type="Gene3D" id="3.10.450.490">
    <property type="match status" value="1"/>
</dbReference>
<dbReference type="PANTHER" id="PTHR33794:SF1">
    <property type="entry name" value="BACILLOLYSIN"/>
    <property type="match status" value="1"/>
</dbReference>
<dbReference type="CDD" id="cd09597">
    <property type="entry name" value="M4_TLP"/>
    <property type="match status" value="1"/>
</dbReference>
<dbReference type="Gene3D" id="3.10.170.10">
    <property type="match status" value="1"/>
</dbReference>
<dbReference type="SUPFAM" id="SSF82171">
    <property type="entry name" value="DPP6 N-terminal domain-like"/>
    <property type="match status" value="1"/>
</dbReference>
<feature type="chain" id="PRO_5045126238" evidence="9">
    <location>
        <begin position="23"/>
        <end position="1017"/>
    </location>
</feature>
<dbReference type="Gene3D" id="1.10.390.10">
    <property type="entry name" value="Neutral Protease Domain 2"/>
    <property type="match status" value="1"/>
</dbReference>
<keyword evidence="5" id="KW-0378">Hydrolase</keyword>
<comment type="similarity">
    <text evidence="1">Belongs to the peptidase M4 family.</text>
</comment>
<dbReference type="EMBL" id="JADWYK010000001">
    <property type="protein sequence ID" value="MBG8552202.1"/>
    <property type="molecule type" value="Genomic_DNA"/>
</dbReference>
<evidence type="ECO:0000313" key="15">
    <source>
        <dbReference type="Proteomes" id="UP000601099"/>
    </source>
</evidence>
<feature type="signal peptide" evidence="9">
    <location>
        <begin position="1"/>
        <end position="22"/>
    </location>
</feature>
<keyword evidence="6" id="KW-0862">Zinc</keyword>
<dbReference type="Pfam" id="PF02868">
    <property type="entry name" value="Peptidase_M4_C"/>
    <property type="match status" value="1"/>
</dbReference>
<organism evidence="14 15">
    <name type="scientific">Hymenobacter guriensis</name>
    <dbReference type="NCBI Taxonomy" id="2793065"/>
    <lineage>
        <taxon>Bacteria</taxon>
        <taxon>Pseudomonadati</taxon>
        <taxon>Bacteroidota</taxon>
        <taxon>Cytophagia</taxon>
        <taxon>Cytophagales</taxon>
        <taxon>Hymenobacteraceae</taxon>
        <taxon>Hymenobacter</taxon>
    </lineage>
</organism>
<dbReference type="InterPro" id="IPR023612">
    <property type="entry name" value="Peptidase_M4"/>
</dbReference>
<evidence type="ECO:0000256" key="5">
    <source>
        <dbReference type="ARBA" id="ARBA00022801"/>
    </source>
</evidence>
<evidence type="ECO:0000256" key="1">
    <source>
        <dbReference type="ARBA" id="ARBA00009388"/>
    </source>
</evidence>
<evidence type="ECO:0000256" key="4">
    <source>
        <dbReference type="ARBA" id="ARBA00022729"/>
    </source>
</evidence>
<dbReference type="InterPro" id="IPR011042">
    <property type="entry name" value="6-blade_b-propeller_TolB-like"/>
</dbReference>
<dbReference type="Pfam" id="PF07504">
    <property type="entry name" value="FTP"/>
    <property type="match status" value="1"/>
</dbReference>
<protein>
    <submittedName>
        <fullName evidence="14">M4 family metallopeptidase</fullName>
    </submittedName>
</protein>
<dbReference type="InterPro" id="IPR001570">
    <property type="entry name" value="Peptidase_M4_C_domain"/>
</dbReference>
<evidence type="ECO:0000256" key="7">
    <source>
        <dbReference type="ARBA" id="ARBA00023049"/>
    </source>
</evidence>
<dbReference type="PRINTS" id="PR00730">
    <property type="entry name" value="THERMOLYSIN"/>
</dbReference>
<reference evidence="14 15" key="1">
    <citation type="submission" date="2020-11" db="EMBL/GenBank/DDBJ databases">
        <title>Hymenobacter sp.</title>
        <authorList>
            <person name="Kim M.K."/>
        </authorList>
    </citation>
    <scope>NUCLEOTIDE SEQUENCE [LARGE SCALE GENOMIC DNA]</scope>
    <source>
        <strain evidence="14 15">BT594</strain>
    </source>
</reference>
<feature type="domain" description="Secretion system C-terminal sorting" evidence="13">
    <location>
        <begin position="948"/>
        <end position="1015"/>
    </location>
</feature>
<dbReference type="SUPFAM" id="SSF55486">
    <property type="entry name" value="Metalloproteases ('zincins'), catalytic domain"/>
    <property type="match status" value="1"/>
</dbReference>
<keyword evidence="15" id="KW-1185">Reference proteome</keyword>
<evidence type="ECO:0000313" key="14">
    <source>
        <dbReference type="EMBL" id="MBG8552202.1"/>
    </source>
</evidence>
<accession>A0ABS0KWF6</accession>
<evidence type="ECO:0000259" key="11">
    <source>
        <dbReference type="Pfam" id="PF02868"/>
    </source>
</evidence>
<keyword evidence="4 9" id="KW-0732">Signal</keyword>
<feature type="region of interest" description="Disordered" evidence="8">
    <location>
        <begin position="24"/>
        <end position="44"/>
    </location>
</feature>
<evidence type="ECO:0000256" key="2">
    <source>
        <dbReference type="ARBA" id="ARBA00022670"/>
    </source>
</evidence>
<evidence type="ECO:0000256" key="8">
    <source>
        <dbReference type="SAM" id="MobiDB-lite"/>
    </source>
</evidence>
<evidence type="ECO:0000256" key="9">
    <source>
        <dbReference type="SAM" id="SignalP"/>
    </source>
</evidence>
<dbReference type="PANTHER" id="PTHR33794">
    <property type="entry name" value="BACILLOLYSIN"/>
    <property type="match status" value="1"/>
</dbReference>
<dbReference type="InterPro" id="IPR026444">
    <property type="entry name" value="Secre_tail"/>
</dbReference>
<evidence type="ECO:0000259" key="12">
    <source>
        <dbReference type="Pfam" id="PF07504"/>
    </source>
</evidence>
<sequence>MKHSVPLLAALAALGITSAALGQTNKPTFKAPRPTSAGRTRPATDVIKPAAATQLLAADGPRPAARLQALPRTGAPGSSLSAAQVLRAPDTGLPLFIQVTGSSQRRSVAPLAPAAASLEFLQSLRAELRVQEPRQEFVVRGMVRDELGQTHVRLQQRWQGLPVYGSEVIVHTNAAGQPQLFSGRYFASPAKLKIVTPALSGEVAAGTAEAALRAKTRVTGLSEAARRLLDYAGPAKELIVYHTTPQAPPVLAWHITTRPSFKEQWESFVDAGSGRVLEQYESSCAADGPRTAKAQDLNGVTRTINTYQVGSGYYMLDGTQPMFNLGKSTMPDDPAGALLTLDANNSAPAKLNLTHVANSNNVWALKAAVSAHYNASVACTYYRTTHGRNAIDGNGGTILSIVRLAEEDGSGMDNAFWNGKLIAYGEGNVGFRSLSGGLDVAGHEMTHGVVQSTANLEYKGQSGALNESMADVFGAMMDRDDWTIGEDVVLKSMFPSGALRSLQDPHNGGTNLNSRGYQPRTMAELYTGTEDNGGVHINSGIPNWAFYKFATAIGREHAEKVWYRALNTYLTRSSQFLDLRLGVIQAATDLYKASSPEVTAAKAAFDAVGIVGSAPTNTTKDQPANPGQDYILLLNTDASVQGSLYLAKTDASDFARLTNTEVLSRPSINDKGTVAVFVDGDHKLRALQLGSTISESIVQSDPIWHNVAISKDGTKLAAVTIDQDTSIYVFDLAKSKAARFMLYNPTNSSGVKGTGVRYADALEWDFSGQFVVYDSYNVIPNASGGEIDFWDIGFLHVWDNKKKTWGTGQIEKLVQSLPAGLSIGNPVLAKNSPYIMAFDVLDADGGDTPFSIMALNLETGDGSIVFSNSEVAGTPCFSKLDDKLLFTAQSLEGKEILAYAPLDASKVKAAGEAQGLIDQARWGVWFAQGSRVLANREEAAPLPGFSAYPNPARHELTITADAAATATLYDLLGRIVRTTQVGPGRRATVSLQGLAAGSYVLRAADGKRTSTRMIVKE</sequence>
<name>A0ABS0KWF6_9BACT</name>
<keyword evidence="2" id="KW-0645">Protease</keyword>
<dbReference type="InterPro" id="IPR011096">
    <property type="entry name" value="FTP_domain"/>
</dbReference>
<evidence type="ECO:0000256" key="6">
    <source>
        <dbReference type="ARBA" id="ARBA00022833"/>
    </source>
</evidence>
<evidence type="ECO:0000256" key="3">
    <source>
        <dbReference type="ARBA" id="ARBA00022723"/>
    </source>
</evidence>
<keyword evidence="7" id="KW-0482">Metalloprotease</keyword>
<evidence type="ECO:0000259" key="13">
    <source>
        <dbReference type="Pfam" id="PF18962"/>
    </source>
</evidence>
<proteinExistence type="inferred from homology"/>
<dbReference type="Pfam" id="PF18962">
    <property type="entry name" value="Por_Secre_tail"/>
    <property type="match status" value="1"/>
</dbReference>
<dbReference type="InterPro" id="IPR050728">
    <property type="entry name" value="Zinc_Metalloprotease_M4"/>
</dbReference>
<dbReference type="NCBIfam" id="TIGR04183">
    <property type="entry name" value="Por_Secre_tail"/>
    <property type="match status" value="1"/>
</dbReference>
<feature type="domain" description="Peptidase M4" evidence="10">
    <location>
        <begin position="293"/>
        <end position="451"/>
    </location>
</feature>
<keyword evidence="3" id="KW-0479">Metal-binding</keyword>
<comment type="caution">
    <text evidence="14">The sequence shown here is derived from an EMBL/GenBank/DDBJ whole genome shotgun (WGS) entry which is preliminary data.</text>
</comment>